<dbReference type="PROSITE" id="PS51755">
    <property type="entry name" value="OMPR_PHOB"/>
    <property type="match status" value="1"/>
</dbReference>
<keyword evidence="7" id="KW-1185">Reference proteome</keyword>
<keyword evidence="4" id="KW-0812">Transmembrane</keyword>
<dbReference type="Proteomes" id="UP001202134">
    <property type="component" value="Unassembled WGS sequence"/>
</dbReference>
<feature type="DNA-binding region" description="OmpR/PhoB-type" evidence="3">
    <location>
        <begin position="6"/>
        <end position="106"/>
    </location>
</feature>
<comment type="caution">
    <text evidence="6">The sequence shown here is derived from an EMBL/GenBank/DDBJ whole genome shotgun (WGS) entry which is preliminary data.</text>
</comment>
<evidence type="ECO:0000313" key="7">
    <source>
        <dbReference type="Proteomes" id="UP001202134"/>
    </source>
</evidence>
<dbReference type="RefSeq" id="WP_248956483.1">
    <property type="nucleotide sequence ID" value="NZ_JAKIKU010000010.1"/>
</dbReference>
<dbReference type="SUPFAM" id="SSF82171">
    <property type="entry name" value="DPP6 N-terminal domain-like"/>
    <property type="match status" value="1"/>
</dbReference>
<dbReference type="Pfam" id="PF00486">
    <property type="entry name" value="Trans_reg_C"/>
    <property type="match status" value="1"/>
</dbReference>
<dbReference type="Pfam" id="PF07676">
    <property type="entry name" value="PD40"/>
    <property type="match status" value="2"/>
</dbReference>
<keyword evidence="4" id="KW-0472">Membrane</keyword>
<dbReference type="SUPFAM" id="SSF46894">
    <property type="entry name" value="C-terminal effector domain of the bipartite response regulators"/>
    <property type="match status" value="1"/>
</dbReference>
<evidence type="ECO:0000313" key="6">
    <source>
        <dbReference type="EMBL" id="MCL1046955.1"/>
    </source>
</evidence>
<evidence type="ECO:0000256" key="2">
    <source>
        <dbReference type="ARBA" id="ARBA00023125"/>
    </source>
</evidence>
<dbReference type="Gene3D" id="1.10.10.10">
    <property type="entry name" value="Winged helix-like DNA-binding domain superfamily/Winged helix DNA-binding domain"/>
    <property type="match status" value="1"/>
</dbReference>
<feature type="domain" description="OmpR/PhoB-type" evidence="5">
    <location>
        <begin position="6"/>
        <end position="106"/>
    </location>
</feature>
<organism evidence="6 7">
    <name type="scientific">Shewanella electrodiphila</name>
    <dbReference type="NCBI Taxonomy" id="934143"/>
    <lineage>
        <taxon>Bacteria</taxon>
        <taxon>Pseudomonadati</taxon>
        <taxon>Pseudomonadota</taxon>
        <taxon>Gammaproteobacteria</taxon>
        <taxon>Alteromonadales</taxon>
        <taxon>Shewanellaceae</taxon>
        <taxon>Shewanella</taxon>
    </lineage>
</organism>
<dbReference type="InterPro" id="IPR011659">
    <property type="entry name" value="WD40"/>
</dbReference>
<dbReference type="PANTHER" id="PTHR36842:SF1">
    <property type="entry name" value="PROTEIN TOLB"/>
    <property type="match status" value="1"/>
</dbReference>
<dbReference type="CDD" id="cd00383">
    <property type="entry name" value="trans_reg_C"/>
    <property type="match status" value="1"/>
</dbReference>
<reference evidence="6 7" key="1">
    <citation type="submission" date="2022-01" db="EMBL/GenBank/DDBJ databases">
        <title>Whole genome-based taxonomy of the Shewanellaceae.</title>
        <authorList>
            <person name="Martin-Rodriguez A.J."/>
        </authorList>
    </citation>
    <scope>NUCLEOTIDE SEQUENCE [LARGE SCALE GENOMIC DNA]</scope>
    <source>
        <strain evidence="6 7">DSM 24955</strain>
    </source>
</reference>
<proteinExistence type="inferred from homology"/>
<comment type="similarity">
    <text evidence="1">Belongs to the TolB family.</text>
</comment>
<dbReference type="InterPro" id="IPR036388">
    <property type="entry name" value="WH-like_DNA-bd_sf"/>
</dbReference>
<dbReference type="Gene3D" id="2.120.10.30">
    <property type="entry name" value="TolB, C-terminal domain"/>
    <property type="match status" value="2"/>
</dbReference>
<evidence type="ECO:0000256" key="3">
    <source>
        <dbReference type="PROSITE-ProRule" id="PRU01091"/>
    </source>
</evidence>
<keyword evidence="4" id="KW-1133">Transmembrane helix</keyword>
<sequence length="693" mass="78468">MISLPYQRYQIGQCTINCYDMTITSNDNTVALPAKVFEFLKLLILYPEQTVTKEQAIEQVWQGNIEVGKRGTGNAIWQLRKSFSELGQQPEHYFKTVTKVGYQLLIQPTPIIKTNSNVIRETVEHKKNVFIAVTVLMLAAIGLFAVQSADKLTKSNTVNTSITPQRITNFEGVEERAAISPDGRFMAFQWRKANAKGHLYIKDLDDDKAPLRQISMSKDTEGVPTWSPDGHSLAYMRHTADNQCFIHVRDLITNQDKQLDSGCISKGYLHSLEWSPNGKYLAYSKAKEDRSVIHQYRFSDNTVTALTSPIAGEHDLMVTWSADSSQLAIMRSQENMIAKVMLHTLSTNTTEVIADNETLVIGLDWDHNSNLLYFTALREAAFIIQRYDFDTQTLSSFHQDETISSITISEATNDLYYSRHISQEFITQRSLTDGSIVKQLISSSRDLYGQYFAKTDGLIFLSNRSGDWELWLKEDNKNTMLTDGMGMVSIPATSPQNSMYVAPIRTKGLDYNELYLGDTANQSLVKIPQVKGNVRYASFSVDGSRVYYSSLIDEQWGFYQYDLASKQVKLILNDNIKYAVEDNNQGMYYTLDNVAGIYYLAAGSTQPIKVNNTLRAKDWGSFFFQNNALYYLERSDENDLIKRLTSNGESEIAFKLPAMSIRNERSIAAASDDTIIVSMQGINDADIYRIPLH</sequence>
<keyword evidence="2 3" id="KW-0238">DNA-binding</keyword>
<evidence type="ECO:0000256" key="4">
    <source>
        <dbReference type="SAM" id="Phobius"/>
    </source>
</evidence>
<dbReference type="InterPro" id="IPR016032">
    <property type="entry name" value="Sig_transdc_resp-reg_C-effctor"/>
</dbReference>
<feature type="transmembrane region" description="Helical" evidence="4">
    <location>
        <begin position="129"/>
        <end position="146"/>
    </location>
</feature>
<evidence type="ECO:0000259" key="5">
    <source>
        <dbReference type="PROSITE" id="PS51755"/>
    </source>
</evidence>
<accession>A0ABT0KUC0</accession>
<dbReference type="EMBL" id="JAKIKU010000010">
    <property type="protein sequence ID" value="MCL1046955.1"/>
    <property type="molecule type" value="Genomic_DNA"/>
</dbReference>
<dbReference type="InterPro" id="IPR001867">
    <property type="entry name" value="OmpR/PhoB-type_DNA-bd"/>
</dbReference>
<dbReference type="PANTHER" id="PTHR36842">
    <property type="entry name" value="PROTEIN TOLB HOMOLOG"/>
    <property type="match status" value="1"/>
</dbReference>
<evidence type="ECO:0000256" key="1">
    <source>
        <dbReference type="ARBA" id="ARBA00009820"/>
    </source>
</evidence>
<protein>
    <submittedName>
        <fullName evidence="6">Winged helix-turn-helix domain-containing protein</fullName>
    </submittedName>
</protein>
<dbReference type="InterPro" id="IPR011042">
    <property type="entry name" value="6-blade_b-propeller_TolB-like"/>
</dbReference>
<name>A0ABT0KUC0_9GAMM</name>
<gene>
    <name evidence="6" type="ORF">L2737_16780</name>
</gene>
<dbReference type="SMART" id="SM00862">
    <property type="entry name" value="Trans_reg_C"/>
    <property type="match status" value="1"/>
</dbReference>